<proteinExistence type="inferred from homology"/>
<evidence type="ECO:0000256" key="2">
    <source>
        <dbReference type="ARBA" id="ARBA00022857"/>
    </source>
</evidence>
<dbReference type="InterPro" id="IPR002347">
    <property type="entry name" value="SDR_fam"/>
</dbReference>
<evidence type="ECO:0000313" key="4">
    <source>
        <dbReference type="EMBL" id="KAK3350131.1"/>
    </source>
</evidence>
<reference evidence="4" key="2">
    <citation type="submission" date="2023-06" db="EMBL/GenBank/DDBJ databases">
        <authorList>
            <consortium name="Lawrence Berkeley National Laboratory"/>
            <person name="Haridas S."/>
            <person name="Hensen N."/>
            <person name="Bonometti L."/>
            <person name="Westerberg I."/>
            <person name="Brannstrom I.O."/>
            <person name="Guillou S."/>
            <person name="Cros-Aarteil S."/>
            <person name="Calhoun S."/>
            <person name="Kuo A."/>
            <person name="Mondo S."/>
            <person name="Pangilinan J."/>
            <person name="Riley R."/>
            <person name="Labutti K."/>
            <person name="Andreopoulos B."/>
            <person name="Lipzen A."/>
            <person name="Chen C."/>
            <person name="Yanf M."/>
            <person name="Daum C."/>
            <person name="Ng V."/>
            <person name="Clum A."/>
            <person name="Steindorff A."/>
            <person name="Ohm R."/>
            <person name="Martin F."/>
            <person name="Silar P."/>
            <person name="Natvig D."/>
            <person name="Lalanne C."/>
            <person name="Gautier V."/>
            <person name="Ament-Velasquez S.L."/>
            <person name="Kruys A."/>
            <person name="Hutchinson M.I."/>
            <person name="Powell A.J."/>
            <person name="Barry K."/>
            <person name="Miller A.N."/>
            <person name="Grigoriev I.V."/>
            <person name="Debuchy R."/>
            <person name="Gladieux P."/>
            <person name="Thoren M.H."/>
            <person name="Johannesson H."/>
        </authorList>
    </citation>
    <scope>NUCLEOTIDE SEQUENCE</scope>
    <source>
        <strain evidence="4">CBS 955.72</strain>
    </source>
</reference>
<keyword evidence="3" id="KW-0560">Oxidoreductase</keyword>
<evidence type="ECO:0000256" key="3">
    <source>
        <dbReference type="ARBA" id="ARBA00023002"/>
    </source>
</evidence>
<name>A0AAJ0HGE6_9PEZI</name>
<evidence type="ECO:0000313" key="5">
    <source>
        <dbReference type="Proteomes" id="UP001275084"/>
    </source>
</evidence>
<dbReference type="Proteomes" id="UP001275084">
    <property type="component" value="Unassembled WGS sequence"/>
</dbReference>
<dbReference type="InterPro" id="IPR020904">
    <property type="entry name" value="Sc_DH/Rdtase_CS"/>
</dbReference>
<dbReference type="AlphaFoldDB" id="A0AAJ0HGE6"/>
<comment type="similarity">
    <text evidence="1">Belongs to the short-chain dehydrogenases/reductases (SDR) family.</text>
</comment>
<dbReference type="PANTHER" id="PTHR42760:SF103">
    <property type="entry name" value="SHORT-CHAIN DEHYDROGENASE_REDUCTASE SDR"/>
    <property type="match status" value="1"/>
</dbReference>
<sequence length="365" mass="38613">MAAATRSVRLATRLAAVPRFSIAHTTTPSVAQRAAFSVSARRFKSEVIKETEVPVTVYTPDSKGVASASSDHFSIPVKAGSRVPEPIVEEDEGVTPLNETVYGQMPRTMQKMSVMGKVIIITGGARGLGNHMARACAEAGAKAIVIFDANQELGDESAAELHQKSGLPVSFFKVDVRDGNAINAAVQNVVDLYGAPDVLVNSAGIADSNIPAETYDPAMFRRLIDINLTGSFLMAQSVGRAMMAAGKPGSIILIASMSGSIVNYPQEQSCYNASKAGVIQLGKSLAAEWAKYNVRVNCISPGYMDTALNKVPALDAQKKIWKSLTPQDRLGAVDDLNGLCVFLASDASSFMTGSNVAIDGGYTLY</sequence>
<dbReference type="PRINTS" id="PR00080">
    <property type="entry name" value="SDRFAMILY"/>
</dbReference>
<dbReference type="Gene3D" id="3.40.50.720">
    <property type="entry name" value="NAD(P)-binding Rossmann-like Domain"/>
    <property type="match status" value="1"/>
</dbReference>
<dbReference type="PRINTS" id="PR00081">
    <property type="entry name" value="GDHRDH"/>
</dbReference>
<dbReference type="PANTHER" id="PTHR42760">
    <property type="entry name" value="SHORT-CHAIN DEHYDROGENASES/REDUCTASES FAMILY MEMBER"/>
    <property type="match status" value="1"/>
</dbReference>
<keyword evidence="5" id="KW-1185">Reference proteome</keyword>
<dbReference type="Pfam" id="PF13561">
    <property type="entry name" value="adh_short_C2"/>
    <property type="match status" value="1"/>
</dbReference>
<reference evidence="4" key="1">
    <citation type="journal article" date="2023" name="Mol. Phylogenet. Evol.">
        <title>Genome-scale phylogeny and comparative genomics of the fungal order Sordariales.</title>
        <authorList>
            <person name="Hensen N."/>
            <person name="Bonometti L."/>
            <person name="Westerberg I."/>
            <person name="Brannstrom I.O."/>
            <person name="Guillou S."/>
            <person name="Cros-Aarteil S."/>
            <person name="Calhoun S."/>
            <person name="Haridas S."/>
            <person name="Kuo A."/>
            <person name="Mondo S."/>
            <person name="Pangilinan J."/>
            <person name="Riley R."/>
            <person name="LaButti K."/>
            <person name="Andreopoulos B."/>
            <person name="Lipzen A."/>
            <person name="Chen C."/>
            <person name="Yan M."/>
            <person name="Daum C."/>
            <person name="Ng V."/>
            <person name="Clum A."/>
            <person name="Steindorff A."/>
            <person name="Ohm R.A."/>
            <person name="Martin F."/>
            <person name="Silar P."/>
            <person name="Natvig D.O."/>
            <person name="Lalanne C."/>
            <person name="Gautier V."/>
            <person name="Ament-Velasquez S.L."/>
            <person name="Kruys A."/>
            <person name="Hutchinson M.I."/>
            <person name="Powell A.J."/>
            <person name="Barry K."/>
            <person name="Miller A.N."/>
            <person name="Grigoriev I.V."/>
            <person name="Debuchy R."/>
            <person name="Gladieux P."/>
            <person name="Hiltunen Thoren M."/>
            <person name="Johannesson H."/>
        </authorList>
    </citation>
    <scope>NUCLEOTIDE SEQUENCE</scope>
    <source>
        <strain evidence="4">CBS 955.72</strain>
    </source>
</reference>
<keyword evidence="2" id="KW-0521">NADP</keyword>
<dbReference type="GO" id="GO:0019594">
    <property type="term" value="P:mannitol metabolic process"/>
    <property type="evidence" value="ECO:0007669"/>
    <property type="project" value="UniProtKB-ARBA"/>
</dbReference>
<dbReference type="EMBL" id="JAUIQD010000005">
    <property type="protein sequence ID" value="KAK3350131.1"/>
    <property type="molecule type" value="Genomic_DNA"/>
</dbReference>
<comment type="caution">
    <text evidence="4">The sequence shown here is derived from an EMBL/GenBank/DDBJ whole genome shotgun (WGS) entry which is preliminary data.</text>
</comment>
<evidence type="ECO:0000256" key="1">
    <source>
        <dbReference type="ARBA" id="ARBA00006484"/>
    </source>
</evidence>
<dbReference type="InterPro" id="IPR036291">
    <property type="entry name" value="NAD(P)-bd_dom_sf"/>
</dbReference>
<dbReference type="PROSITE" id="PS00061">
    <property type="entry name" value="ADH_SHORT"/>
    <property type="match status" value="1"/>
</dbReference>
<dbReference type="SUPFAM" id="SSF51735">
    <property type="entry name" value="NAD(P)-binding Rossmann-fold domains"/>
    <property type="match status" value="1"/>
</dbReference>
<organism evidence="4 5">
    <name type="scientific">Lasiosphaeria hispida</name>
    <dbReference type="NCBI Taxonomy" id="260671"/>
    <lineage>
        <taxon>Eukaryota</taxon>
        <taxon>Fungi</taxon>
        <taxon>Dikarya</taxon>
        <taxon>Ascomycota</taxon>
        <taxon>Pezizomycotina</taxon>
        <taxon>Sordariomycetes</taxon>
        <taxon>Sordariomycetidae</taxon>
        <taxon>Sordariales</taxon>
        <taxon>Lasiosphaeriaceae</taxon>
        <taxon>Lasiosphaeria</taxon>
    </lineage>
</organism>
<gene>
    <name evidence="4" type="ORF">B0T25DRAFT_260273</name>
</gene>
<dbReference type="FunFam" id="3.40.50.720:FF:000090">
    <property type="entry name" value="NADP-dependent mannitol dehydrogenase"/>
    <property type="match status" value="1"/>
</dbReference>
<protein>
    <submittedName>
        <fullName evidence="4">Uncharacterized protein</fullName>
    </submittedName>
</protein>
<dbReference type="GO" id="GO:0050085">
    <property type="term" value="F:mannitol 2-dehydrogenase (NADP+) activity"/>
    <property type="evidence" value="ECO:0007669"/>
    <property type="project" value="UniProtKB-ARBA"/>
</dbReference>
<accession>A0AAJ0HGE6</accession>